<accession>A0A1W9KV73</accession>
<sequence length="1191" mass="129563">MVAAVCADNNFPDTPKQPTQRRTSMTNGVPLGNSHSTLRRWLPLSLELQLMLLTTLCLSLSILGYGFYTARQQTDNARRTVTAQLAALAQNLATVDAHFLLTNDAQRIETLTLQTATVNGIYSVLVTDLAGLPISEVVNKDGAWSPRYSRQQVRLPGAQAPDAILEEAPDPGSQRDFLAGSSGTLSAWHRINGPQPLGWVRVNYRLDTFDAIARDIRQQAFKTIGLAMAITLLLLWLLLRPSMRALREATAFASQLDKSAGATLTVSHRTSEMAALGNALNVVSARLLIQNLDLNNQKFALDQHAIVSITNLQGTITYANQRFCDISGYSQEELLGQNQRIVKSDEHPPELFEDLWRTITQGKVWHGDIKNRKKDGGFYWVNATIVPLMGVDGLPHQFIGIRTDITVNKNLEQSLQFAKEQAEGAAVAKGQFLANMSHEIRTPMNAVLGMLRLLHNTHLTERQLDYASKAEGAAQSLLGLLNDILDFSKIDAGKMTLEVHPFRLDKLLRDLSVIVSANVGNKDVEVLFDVEPATPKALCGDMLRLHQVLLNLCSNAVKFTAHGEVVVRISVARQTAQEATLRFAVKDTGIGIAPENQQHIFDGFSQAEASTTRRFGGTGLGLSICRRLVALMGGELMLQSELGRGSVFSFQIPLPISHEPQPDLAARVEHPHLTALRVLLVDDNPTARDILTPMLRSLGWQVDSAADGPQALALLQSHAIPGQAPYQVLFIDWQMPGMDGWETLQRLQAITPPLPPLAVIMVTANSRDMLSQRSPPEQALLQGFLVKPVTASMLFDTVSDALAHSPGLVSTAPTPAARQKPLHGLRLLVVEDNIINQQVAQEMLTSEGAQVQLADNGQLGVEAVREAIEAGTPFDVVLMDIQMPVMDGYTATRKLREQLGLSQLPIIAMTANAMASDRAACLAAGMNDHVGKPFNLAQLTRLILNPTALTAATTAEPPASPPGTEPISLNTPIVTMVLPPVDAVDSIAALERLGGNQVLYVRVLRAFLAEIARLPEQFDAQLAAANLVTAERMLHTLKGLASTVGALYLAAVARKAQLSVWQALDKNQPLDAINLSGELHTALANTQTVMERVAESYEQKITALAGASPALPIRITSSGTTDVVLLQEWLALLKASDMRAVAVFDQLREQDLVTDPATWQALRQAMDDFDFERASHLGEKLLKTEQIKALA</sequence>
<dbReference type="Pfam" id="PF02518">
    <property type="entry name" value="HATPase_c"/>
    <property type="match status" value="1"/>
</dbReference>
<evidence type="ECO:0000256" key="3">
    <source>
        <dbReference type="ARBA" id="ARBA00012438"/>
    </source>
</evidence>
<dbReference type="Pfam" id="PF13426">
    <property type="entry name" value="PAS_9"/>
    <property type="match status" value="1"/>
</dbReference>
<keyword evidence="8" id="KW-0547">Nucleotide-binding</keyword>
<dbReference type="InterPro" id="IPR001789">
    <property type="entry name" value="Sig_transdc_resp-reg_receiver"/>
</dbReference>
<dbReference type="PROSITE" id="PS50109">
    <property type="entry name" value="HIS_KIN"/>
    <property type="match status" value="1"/>
</dbReference>
<dbReference type="InterPro" id="IPR001610">
    <property type="entry name" value="PAC"/>
</dbReference>
<dbReference type="InterPro" id="IPR000700">
    <property type="entry name" value="PAS-assoc_C"/>
</dbReference>
<dbReference type="Gene3D" id="3.40.50.2300">
    <property type="match status" value="2"/>
</dbReference>
<feature type="region of interest" description="Disordered" evidence="18">
    <location>
        <begin position="1"/>
        <end position="30"/>
    </location>
</feature>
<dbReference type="SMART" id="SM00387">
    <property type="entry name" value="HATPase_c"/>
    <property type="match status" value="1"/>
</dbReference>
<dbReference type="InterPro" id="IPR000014">
    <property type="entry name" value="PAS"/>
</dbReference>
<evidence type="ECO:0000256" key="4">
    <source>
        <dbReference type="ARBA" id="ARBA00022475"/>
    </source>
</evidence>
<comment type="function">
    <text evidence="14">Member of the two-component regulatory system BvgS/BvgA. Phosphorylates BvgA via a four-step phosphorelay in response to environmental signals.</text>
</comment>
<evidence type="ECO:0000256" key="13">
    <source>
        <dbReference type="ARBA" id="ARBA00023136"/>
    </source>
</evidence>
<keyword evidence="13 19" id="KW-0472">Membrane</keyword>
<keyword evidence="5 17" id="KW-0597">Phosphoprotein</keyword>
<evidence type="ECO:0000313" key="25">
    <source>
        <dbReference type="EMBL" id="OQW88008.1"/>
    </source>
</evidence>
<keyword evidence="6 19" id="KW-0812">Transmembrane</keyword>
<dbReference type="Gene3D" id="1.10.287.130">
    <property type="match status" value="1"/>
</dbReference>
<dbReference type="PROSITE" id="PS50894">
    <property type="entry name" value="HPT"/>
    <property type="match status" value="1"/>
</dbReference>
<keyword evidence="9" id="KW-0067">ATP-binding</keyword>
<dbReference type="AlphaFoldDB" id="A0A1W9KV73"/>
<evidence type="ECO:0000259" key="20">
    <source>
        <dbReference type="PROSITE" id="PS50109"/>
    </source>
</evidence>
<dbReference type="InterPro" id="IPR036641">
    <property type="entry name" value="HPT_dom_sf"/>
</dbReference>
<dbReference type="InterPro" id="IPR008207">
    <property type="entry name" value="Sig_transdc_His_kin_Hpt_dom"/>
</dbReference>
<evidence type="ECO:0000256" key="17">
    <source>
        <dbReference type="PROSITE-ProRule" id="PRU00169"/>
    </source>
</evidence>
<evidence type="ECO:0000256" key="12">
    <source>
        <dbReference type="ARBA" id="ARBA00023026"/>
    </source>
</evidence>
<feature type="domain" description="Histidine kinase" evidence="20">
    <location>
        <begin position="435"/>
        <end position="656"/>
    </location>
</feature>
<dbReference type="PANTHER" id="PTHR45339:SF1">
    <property type="entry name" value="HYBRID SIGNAL TRANSDUCTION HISTIDINE KINASE J"/>
    <property type="match status" value="1"/>
</dbReference>
<dbReference type="NCBIfam" id="TIGR00229">
    <property type="entry name" value="sensory_box"/>
    <property type="match status" value="1"/>
</dbReference>
<evidence type="ECO:0000256" key="16">
    <source>
        <dbReference type="PROSITE-ProRule" id="PRU00110"/>
    </source>
</evidence>
<dbReference type="FunFam" id="3.30.565.10:FF:000010">
    <property type="entry name" value="Sensor histidine kinase RcsC"/>
    <property type="match status" value="1"/>
</dbReference>
<comment type="subcellular location">
    <subcellularLocation>
        <location evidence="2">Cell membrane</location>
        <topology evidence="2">Multi-pass membrane protein</topology>
    </subcellularLocation>
</comment>
<protein>
    <recommendedName>
        <fullName evidence="15">Virulence sensor protein BvgS</fullName>
        <ecNumber evidence="3">2.7.13.3</ecNumber>
    </recommendedName>
</protein>
<dbReference type="SMART" id="SM00091">
    <property type="entry name" value="PAS"/>
    <property type="match status" value="1"/>
</dbReference>
<dbReference type="SUPFAM" id="SSF47226">
    <property type="entry name" value="Histidine-containing phosphotransfer domain, HPT domain"/>
    <property type="match status" value="1"/>
</dbReference>
<dbReference type="SMART" id="SM00388">
    <property type="entry name" value="HisKA"/>
    <property type="match status" value="1"/>
</dbReference>
<dbReference type="CDD" id="cd17546">
    <property type="entry name" value="REC_hyHK_CKI1_RcsC-like"/>
    <property type="match status" value="2"/>
</dbReference>
<feature type="modified residue" description="Phosphohistidine" evidence="16">
    <location>
        <position position="1035"/>
    </location>
</feature>
<dbReference type="PANTHER" id="PTHR45339">
    <property type="entry name" value="HYBRID SIGNAL TRANSDUCTION HISTIDINE KINASE J"/>
    <property type="match status" value="1"/>
</dbReference>
<evidence type="ECO:0000313" key="26">
    <source>
        <dbReference type="Proteomes" id="UP000192505"/>
    </source>
</evidence>
<comment type="caution">
    <text evidence="25">The sequence shown here is derived from an EMBL/GenBank/DDBJ whole genome shotgun (WGS) entry which is preliminary data.</text>
</comment>
<feature type="transmembrane region" description="Helical" evidence="19">
    <location>
        <begin position="48"/>
        <end position="68"/>
    </location>
</feature>
<keyword evidence="11" id="KW-0902">Two-component regulatory system</keyword>
<evidence type="ECO:0000256" key="14">
    <source>
        <dbReference type="ARBA" id="ARBA00058004"/>
    </source>
</evidence>
<dbReference type="Proteomes" id="UP000192505">
    <property type="component" value="Unassembled WGS sequence"/>
</dbReference>
<reference evidence="25 26" key="1">
    <citation type="submission" date="2017-01" db="EMBL/GenBank/DDBJ databases">
        <title>Novel large sulfur bacteria in the metagenomes of groundwater-fed chemosynthetic microbial mats in the Lake Huron basin.</title>
        <authorList>
            <person name="Sharrar A.M."/>
            <person name="Flood B.E."/>
            <person name="Bailey J.V."/>
            <person name="Jones D.S."/>
            <person name="Biddanda B."/>
            <person name="Ruberg S.A."/>
            <person name="Marcus D.N."/>
            <person name="Dick G.J."/>
        </authorList>
    </citation>
    <scope>NUCLEOTIDE SEQUENCE [LARGE SCALE GENOMIC DNA]</scope>
    <source>
        <strain evidence="25">A7</strain>
    </source>
</reference>
<evidence type="ECO:0000256" key="9">
    <source>
        <dbReference type="ARBA" id="ARBA00022840"/>
    </source>
</evidence>
<evidence type="ECO:0000259" key="21">
    <source>
        <dbReference type="PROSITE" id="PS50110"/>
    </source>
</evidence>
<name>A0A1W9KV73_9BURK</name>
<dbReference type="InterPro" id="IPR005467">
    <property type="entry name" value="His_kinase_dom"/>
</dbReference>
<dbReference type="EC" id="2.7.13.3" evidence="3"/>
<dbReference type="SUPFAM" id="SSF52172">
    <property type="entry name" value="CheY-like"/>
    <property type="match status" value="2"/>
</dbReference>
<evidence type="ECO:0000256" key="7">
    <source>
        <dbReference type="ARBA" id="ARBA00022729"/>
    </source>
</evidence>
<dbReference type="EMBL" id="MTEI01000005">
    <property type="protein sequence ID" value="OQW88008.1"/>
    <property type="molecule type" value="Genomic_DNA"/>
</dbReference>
<evidence type="ECO:0000256" key="8">
    <source>
        <dbReference type="ARBA" id="ARBA00022741"/>
    </source>
</evidence>
<evidence type="ECO:0000259" key="23">
    <source>
        <dbReference type="PROSITE" id="PS50113"/>
    </source>
</evidence>
<gene>
    <name evidence="25" type="ORF">BWK72_09630</name>
</gene>
<evidence type="ECO:0000256" key="11">
    <source>
        <dbReference type="ARBA" id="ARBA00023012"/>
    </source>
</evidence>
<comment type="catalytic activity">
    <reaction evidence="1">
        <text>ATP + protein L-histidine = ADP + protein N-phospho-L-histidine.</text>
        <dbReference type="EC" id="2.7.13.3"/>
    </reaction>
</comment>
<keyword evidence="7" id="KW-0732">Signal</keyword>
<dbReference type="GO" id="GO:0000155">
    <property type="term" value="F:phosphorelay sensor kinase activity"/>
    <property type="evidence" value="ECO:0007669"/>
    <property type="project" value="InterPro"/>
</dbReference>
<proteinExistence type="predicted"/>
<dbReference type="PROSITE" id="PS50110">
    <property type="entry name" value="RESPONSE_REGULATORY"/>
    <property type="match status" value="2"/>
</dbReference>
<evidence type="ECO:0000256" key="15">
    <source>
        <dbReference type="ARBA" id="ARBA00070152"/>
    </source>
</evidence>
<dbReference type="InterPro" id="IPR035965">
    <property type="entry name" value="PAS-like_dom_sf"/>
</dbReference>
<dbReference type="Pfam" id="PF00072">
    <property type="entry name" value="Response_reg"/>
    <property type="match status" value="2"/>
</dbReference>
<feature type="compositionally biased region" description="Polar residues" evidence="18">
    <location>
        <begin position="16"/>
        <end position="27"/>
    </location>
</feature>
<evidence type="ECO:0000256" key="2">
    <source>
        <dbReference type="ARBA" id="ARBA00004651"/>
    </source>
</evidence>
<evidence type="ECO:0000259" key="24">
    <source>
        <dbReference type="PROSITE" id="PS50894"/>
    </source>
</evidence>
<keyword evidence="4" id="KW-1003">Cell membrane</keyword>
<dbReference type="InterPro" id="IPR011006">
    <property type="entry name" value="CheY-like_superfamily"/>
</dbReference>
<evidence type="ECO:0000259" key="22">
    <source>
        <dbReference type="PROSITE" id="PS50112"/>
    </source>
</evidence>
<dbReference type="Gene3D" id="1.20.120.160">
    <property type="entry name" value="HPT domain"/>
    <property type="match status" value="1"/>
</dbReference>
<dbReference type="InterPro" id="IPR004358">
    <property type="entry name" value="Sig_transdc_His_kin-like_C"/>
</dbReference>
<organism evidence="25 26">
    <name type="scientific">Rhodoferax ferrireducens</name>
    <dbReference type="NCBI Taxonomy" id="192843"/>
    <lineage>
        <taxon>Bacteria</taxon>
        <taxon>Pseudomonadati</taxon>
        <taxon>Pseudomonadota</taxon>
        <taxon>Betaproteobacteria</taxon>
        <taxon>Burkholderiales</taxon>
        <taxon>Comamonadaceae</taxon>
        <taxon>Rhodoferax</taxon>
    </lineage>
</organism>
<dbReference type="PROSITE" id="PS50112">
    <property type="entry name" value="PAS"/>
    <property type="match status" value="1"/>
</dbReference>
<dbReference type="Gene3D" id="3.30.565.10">
    <property type="entry name" value="Histidine kinase-like ATPase, C-terminal domain"/>
    <property type="match status" value="1"/>
</dbReference>
<evidence type="ECO:0000256" key="10">
    <source>
        <dbReference type="ARBA" id="ARBA00022989"/>
    </source>
</evidence>
<dbReference type="InterPro" id="IPR036890">
    <property type="entry name" value="HATPase_C_sf"/>
</dbReference>
<evidence type="ECO:0000256" key="1">
    <source>
        <dbReference type="ARBA" id="ARBA00000085"/>
    </source>
</evidence>
<evidence type="ECO:0000256" key="18">
    <source>
        <dbReference type="SAM" id="MobiDB-lite"/>
    </source>
</evidence>
<feature type="transmembrane region" description="Helical" evidence="19">
    <location>
        <begin position="220"/>
        <end position="239"/>
    </location>
</feature>
<evidence type="ECO:0000256" key="5">
    <source>
        <dbReference type="ARBA" id="ARBA00022553"/>
    </source>
</evidence>
<feature type="domain" description="Response regulatory" evidence="21">
    <location>
        <begin position="677"/>
        <end position="802"/>
    </location>
</feature>
<feature type="domain" description="PAC" evidence="23">
    <location>
        <begin position="365"/>
        <end position="417"/>
    </location>
</feature>
<dbReference type="CDD" id="cd16922">
    <property type="entry name" value="HATPase_EvgS-ArcB-TorS-like"/>
    <property type="match status" value="1"/>
</dbReference>
<feature type="modified residue" description="4-aspartylphosphate" evidence="17">
    <location>
        <position position="732"/>
    </location>
</feature>
<dbReference type="CDD" id="cd00130">
    <property type="entry name" value="PAS"/>
    <property type="match status" value="1"/>
</dbReference>
<dbReference type="InterPro" id="IPR036097">
    <property type="entry name" value="HisK_dim/P_sf"/>
</dbReference>
<feature type="domain" description="Response regulatory" evidence="21">
    <location>
        <begin position="826"/>
        <end position="947"/>
    </location>
</feature>
<dbReference type="GO" id="GO:0005886">
    <property type="term" value="C:plasma membrane"/>
    <property type="evidence" value="ECO:0007669"/>
    <property type="project" value="UniProtKB-SubCell"/>
</dbReference>
<dbReference type="SMART" id="SM00086">
    <property type="entry name" value="PAC"/>
    <property type="match status" value="1"/>
</dbReference>
<dbReference type="SUPFAM" id="SSF47384">
    <property type="entry name" value="Homodimeric domain of signal transducing histidine kinase"/>
    <property type="match status" value="1"/>
</dbReference>
<dbReference type="InterPro" id="IPR003594">
    <property type="entry name" value="HATPase_dom"/>
</dbReference>
<dbReference type="PRINTS" id="PR00344">
    <property type="entry name" value="BCTRLSENSOR"/>
</dbReference>
<evidence type="ECO:0000256" key="6">
    <source>
        <dbReference type="ARBA" id="ARBA00022692"/>
    </source>
</evidence>
<dbReference type="Pfam" id="PF01627">
    <property type="entry name" value="Hpt"/>
    <property type="match status" value="1"/>
</dbReference>
<dbReference type="CDD" id="cd00082">
    <property type="entry name" value="HisKA"/>
    <property type="match status" value="1"/>
</dbReference>
<dbReference type="SUPFAM" id="SSF55874">
    <property type="entry name" value="ATPase domain of HSP90 chaperone/DNA topoisomerase II/histidine kinase"/>
    <property type="match status" value="1"/>
</dbReference>
<keyword evidence="10 19" id="KW-1133">Transmembrane helix</keyword>
<evidence type="ECO:0000256" key="19">
    <source>
        <dbReference type="SAM" id="Phobius"/>
    </source>
</evidence>
<dbReference type="Gene3D" id="3.30.450.20">
    <property type="entry name" value="PAS domain"/>
    <property type="match status" value="1"/>
</dbReference>
<dbReference type="PROSITE" id="PS50113">
    <property type="entry name" value="PAC"/>
    <property type="match status" value="1"/>
</dbReference>
<dbReference type="SUPFAM" id="SSF55785">
    <property type="entry name" value="PYP-like sensor domain (PAS domain)"/>
    <property type="match status" value="1"/>
</dbReference>
<dbReference type="Pfam" id="PF00512">
    <property type="entry name" value="HisKA"/>
    <property type="match status" value="1"/>
</dbReference>
<feature type="modified residue" description="4-aspartylphosphate" evidence="17">
    <location>
        <position position="880"/>
    </location>
</feature>
<dbReference type="GO" id="GO:0005524">
    <property type="term" value="F:ATP binding"/>
    <property type="evidence" value="ECO:0007669"/>
    <property type="project" value="UniProtKB-KW"/>
</dbReference>
<dbReference type="InterPro" id="IPR003661">
    <property type="entry name" value="HisK_dim/P_dom"/>
</dbReference>
<feature type="domain" description="HPt" evidence="24">
    <location>
        <begin position="996"/>
        <end position="1097"/>
    </location>
</feature>
<keyword evidence="12" id="KW-0843">Virulence</keyword>
<feature type="domain" description="PAS" evidence="22">
    <location>
        <begin position="307"/>
        <end position="348"/>
    </location>
</feature>
<dbReference type="SMART" id="SM00448">
    <property type="entry name" value="REC"/>
    <property type="match status" value="2"/>
</dbReference>